<evidence type="ECO:0000256" key="5">
    <source>
        <dbReference type="SAM" id="MobiDB-lite"/>
    </source>
</evidence>
<comment type="similarity">
    <text evidence="4">Belongs to the protein kinase superfamily.</text>
</comment>
<feature type="binding site" evidence="3">
    <location>
        <position position="159"/>
    </location>
    <ligand>
        <name>ATP</name>
        <dbReference type="ChEBI" id="CHEBI:30616"/>
    </ligand>
</feature>
<feature type="domain" description="Protein kinase" evidence="6">
    <location>
        <begin position="130"/>
        <end position="389"/>
    </location>
</feature>
<dbReference type="EMBL" id="HBEZ01016411">
    <property type="protein sequence ID" value="CAD8631412.1"/>
    <property type="molecule type" value="Transcribed_RNA"/>
</dbReference>
<dbReference type="SMART" id="SM00233">
    <property type="entry name" value="PH"/>
    <property type="match status" value="1"/>
</dbReference>
<keyword evidence="4" id="KW-0418">Kinase</keyword>
<dbReference type="SUPFAM" id="SSF56112">
    <property type="entry name" value="Protein kinase-like (PK-like)"/>
    <property type="match status" value="1"/>
</dbReference>
<accession>A0A7S0M5X2</accession>
<keyword evidence="2 3" id="KW-0067">ATP-binding</keyword>
<dbReference type="Pfam" id="PF00069">
    <property type="entry name" value="Pkinase"/>
    <property type="match status" value="1"/>
</dbReference>
<dbReference type="GO" id="GO:0005524">
    <property type="term" value="F:ATP binding"/>
    <property type="evidence" value="ECO:0007669"/>
    <property type="project" value="UniProtKB-UniRule"/>
</dbReference>
<keyword evidence="4" id="KW-0723">Serine/threonine-protein kinase</keyword>
<protein>
    <recommendedName>
        <fullName evidence="6">Protein kinase domain-containing protein</fullName>
    </recommendedName>
</protein>
<organism evidence="7">
    <name type="scientific">Cryptomonas curvata</name>
    <dbReference type="NCBI Taxonomy" id="233186"/>
    <lineage>
        <taxon>Eukaryota</taxon>
        <taxon>Cryptophyceae</taxon>
        <taxon>Cryptomonadales</taxon>
        <taxon>Cryptomonadaceae</taxon>
        <taxon>Cryptomonas</taxon>
    </lineage>
</organism>
<dbReference type="Gene3D" id="2.30.29.30">
    <property type="entry name" value="Pleckstrin-homology domain (PH domain)/Phosphotyrosine-binding domain (PTB)"/>
    <property type="match status" value="1"/>
</dbReference>
<dbReference type="Gene3D" id="1.10.510.10">
    <property type="entry name" value="Transferase(Phosphotransferase) domain 1"/>
    <property type="match status" value="1"/>
</dbReference>
<dbReference type="InterPro" id="IPR011993">
    <property type="entry name" value="PH-like_dom_sf"/>
</dbReference>
<dbReference type="PANTHER" id="PTHR24347">
    <property type="entry name" value="SERINE/THREONINE-PROTEIN KINASE"/>
    <property type="match status" value="1"/>
</dbReference>
<dbReference type="SUPFAM" id="SSF50729">
    <property type="entry name" value="PH domain-like"/>
    <property type="match status" value="1"/>
</dbReference>
<evidence type="ECO:0000256" key="3">
    <source>
        <dbReference type="PROSITE-ProRule" id="PRU10141"/>
    </source>
</evidence>
<dbReference type="FunFam" id="1.10.510.10:FF:000571">
    <property type="entry name" value="Maternal embryonic leucine zipper kinase"/>
    <property type="match status" value="1"/>
</dbReference>
<proteinExistence type="inferred from homology"/>
<dbReference type="PROSITE" id="PS00108">
    <property type="entry name" value="PROTEIN_KINASE_ST"/>
    <property type="match status" value="1"/>
</dbReference>
<evidence type="ECO:0000256" key="1">
    <source>
        <dbReference type="ARBA" id="ARBA00022741"/>
    </source>
</evidence>
<evidence type="ECO:0000313" key="7">
    <source>
        <dbReference type="EMBL" id="CAD8631412.1"/>
    </source>
</evidence>
<dbReference type="PROSITE" id="PS50011">
    <property type="entry name" value="PROTEIN_KINASE_DOM"/>
    <property type="match status" value="1"/>
</dbReference>
<keyword evidence="1 3" id="KW-0547">Nucleotide-binding</keyword>
<dbReference type="GO" id="GO:0004674">
    <property type="term" value="F:protein serine/threonine kinase activity"/>
    <property type="evidence" value="ECO:0007669"/>
    <property type="project" value="UniProtKB-KW"/>
</dbReference>
<sequence length="468" mass="51991">MNHGRGFKIQKALPEKHGSLKKKRKLLGGLVVRYFKVGWDGDHAVLYYSNDESMSSGTKKLSLQRCFARSSPSNDQTDKSLFCFELEFLSSPGSKKCFYAPSDLERNEWAQIIRKYSVNSSIDNVYTIGTDKDSKLGSGSFSTVYKGVERDTRKVWAIKTMLKSNIKREEEDNLKDEIRISLLVGSHPHIVYMKEFIENADKYYIVLEFLTGGELFDRIVDSPGGHFTEKDAANIMGQLMSALGYLHGKSIAHRDLKPENFLMATAEADAVVKIADFGFACNVTHPTSLNGLCGSPGYVAPEIMKEKDGYGLAVDIWSMGVILYILLTGIPPFAADNDEESFILTLRGNYDKKPLEDISPSGRDLVSRMLTYNPAKRISAEHARSHAWLLHDAPAKALKVQDNMRSWRARMRFKKAIIATVATQRMHAIMRKVAGKPVDRRPSVEDAAADLPPTPASPSASGRGGAKG</sequence>
<keyword evidence="4" id="KW-0808">Transferase</keyword>
<gene>
    <name evidence="7" type="ORF">CCUR1050_LOCUS9092</name>
</gene>
<dbReference type="Pfam" id="PF00169">
    <property type="entry name" value="PH"/>
    <property type="match status" value="1"/>
</dbReference>
<evidence type="ECO:0000256" key="2">
    <source>
        <dbReference type="ARBA" id="ARBA00022840"/>
    </source>
</evidence>
<name>A0A7S0M5X2_9CRYP</name>
<dbReference type="InterPro" id="IPR017441">
    <property type="entry name" value="Protein_kinase_ATP_BS"/>
</dbReference>
<dbReference type="CDD" id="cd05117">
    <property type="entry name" value="STKc_CAMK"/>
    <property type="match status" value="1"/>
</dbReference>
<dbReference type="PROSITE" id="PS00107">
    <property type="entry name" value="PROTEIN_KINASE_ATP"/>
    <property type="match status" value="1"/>
</dbReference>
<reference evidence="7" key="1">
    <citation type="submission" date="2021-01" db="EMBL/GenBank/DDBJ databases">
        <authorList>
            <person name="Corre E."/>
            <person name="Pelletier E."/>
            <person name="Niang G."/>
            <person name="Scheremetjew M."/>
            <person name="Finn R."/>
            <person name="Kale V."/>
            <person name="Holt S."/>
            <person name="Cochrane G."/>
            <person name="Meng A."/>
            <person name="Brown T."/>
            <person name="Cohen L."/>
        </authorList>
    </citation>
    <scope>NUCLEOTIDE SEQUENCE</scope>
    <source>
        <strain evidence="7">CCAP979/52</strain>
    </source>
</reference>
<feature type="region of interest" description="Disordered" evidence="5">
    <location>
        <begin position="433"/>
        <end position="468"/>
    </location>
</feature>
<dbReference type="InterPro" id="IPR011009">
    <property type="entry name" value="Kinase-like_dom_sf"/>
</dbReference>
<dbReference type="InterPro" id="IPR000719">
    <property type="entry name" value="Prot_kinase_dom"/>
</dbReference>
<evidence type="ECO:0000259" key="6">
    <source>
        <dbReference type="PROSITE" id="PS50011"/>
    </source>
</evidence>
<dbReference type="InterPro" id="IPR008271">
    <property type="entry name" value="Ser/Thr_kinase_AS"/>
</dbReference>
<dbReference type="AlphaFoldDB" id="A0A7S0M5X2"/>
<dbReference type="SMART" id="SM00220">
    <property type="entry name" value="S_TKc"/>
    <property type="match status" value="1"/>
</dbReference>
<evidence type="ECO:0000256" key="4">
    <source>
        <dbReference type="RuleBase" id="RU000304"/>
    </source>
</evidence>
<dbReference type="InterPro" id="IPR001849">
    <property type="entry name" value="PH_domain"/>
</dbReference>